<feature type="transmembrane region" description="Helical" evidence="8">
    <location>
        <begin position="71"/>
        <end position="91"/>
    </location>
</feature>
<feature type="transmembrane region" description="Helical" evidence="8">
    <location>
        <begin position="319"/>
        <end position="336"/>
    </location>
</feature>
<dbReference type="GO" id="GO:0033214">
    <property type="term" value="P:siderophore-iron import into cell"/>
    <property type="evidence" value="ECO:0007669"/>
    <property type="project" value="TreeGrafter"/>
</dbReference>
<name>A0A2T1ABR1_TRISK</name>
<gene>
    <name evidence="9" type="ORF">CLV89_11385</name>
</gene>
<keyword evidence="5 8" id="KW-0812">Transmembrane</keyword>
<evidence type="ECO:0000313" key="9">
    <source>
        <dbReference type="EMBL" id="PRZ45788.1"/>
    </source>
</evidence>
<dbReference type="RefSeq" id="WP_106164945.1">
    <property type="nucleotide sequence ID" value="NZ_PVUF01000013.1"/>
</dbReference>
<dbReference type="InterPro" id="IPR037294">
    <property type="entry name" value="ABC_BtuC-like"/>
</dbReference>
<dbReference type="GO" id="GO:0005886">
    <property type="term" value="C:plasma membrane"/>
    <property type="evidence" value="ECO:0007669"/>
    <property type="project" value="UniProtKB-SubCell"/>
</dbReference>
<dbReference type="PANTHER" id="PTHR30472:SF1">
    <property type="entry name" value="FE(3+) DICITRATE TRANSPORT SYSTEM PERMEASE PROTEIN FECC-RELATED"/>
    <property type="match status" value="1"/>
</dbReference>
<organism evidence="9 10">
    <name type="scientific">Tritonibacter scottomollicae</name>
    <name type="common">Epibacterium scottomollicae</name>
    <dbReference type="NCBI Taxonomy" id="483013"/>
    <lineage>
        <taxon>Bacteria</taxon>
        <taxon>Pseudomonadati</taxon>
        <taxon>Pseudomonadota</taxon>
        <taxon>Alphaproteobacteria</taxon>
        <taxon>Rhodobacterales</taxon>
        <taxon>Paracoccaceae</taxon>
        <taxon>Tritonibacter</taxon>
    </lineage>
</organism>
<keyword evidence="6 8" id="KW-1133">Transmembrane helix</keyword>
<evidence type="ECO:0000256" key="8">
    <source>
        <dbReference type="SAM" id="Phobius"/>
    </source>
</evidence>
<feature type="transmembrane region" description="Helical" evidence="8">
    <location>
        <begin position="248"/>
        <end position="274"/>
    </location>
</feature>
<dbReference type="GO" id="GO:0022857">
    <property type="term" value="F:transmembrane transporter activity"/>
    <property type="evidence" value="ECO:0007669"/>
    <property type="project" value="InterPro"/>
</dbReference>
<accession>A0A2T1ABR1</accession>
<evidence type="ECO:0000256" key="1">
    <source>
        <dbReference type="ARBA" id="ARBA00004651"/>
    </source>
</evidence>
<comment type="caution">
    <text evidence="9">The sequence shown here is derived from an EMBL/GenBank/DDBJ whole genome shotgun (WGS) entry which is preliminary data.</text>
</comment>
<dbReference type="EMBL" id="PVUF01000013">
    <property type="protein sequence ID" value="PRZ45788.1"/>
    <property type="molecule type" value="Genomic_DNA"/>
</dbReference>
<dbReference type="InterPro" id="IPR000522">
    <property type="entry name" value="ABC_transptr_permease_BtuC"/>
</dbReference>
<evidence type="ECO:0000256" key="4">
    <source>
        <dbReference type="ARBA" id="ARBA00022475"/>
    </source>
</evidence>
<dbReference type="SUPFAM" id="SSF81345">
    <property type="entry name" value="ABC transporter involved in vitamin B12 uptake, BtuC"/>
    <property type="match status" value="1"/>
</dbReference>
<evidence type="ECO:0000256" key="2">
    <source>
        <dbReference type="ARBA" id="ARBA00007935"/>
    </source>
</evidence>
<evidence type="ECO:0000256" key="6">
    <source>
        <dbReference type="ARBA" id="ARBA00022989"/>
    </source>
</evidence>
<dbReference type="PANTHER" id="PTHR30472">
    <property type="entry name" value="FERRIC ENTEROBACTIN TRANSPORT SYSTEM PERMEASE PROTEIN"/>
    <property type="match status" value="1"/>
</dbReference>
<feature type="transmembrane region" description="Helical" evidence="8">
    <location>
        <begin position="160"/>
        <end position="180"/>
    </location>
</feature>
<comment type="similarity">
    <text evidence="2">Belongs to the binding-protein-dependent transport system permease family. FecCD subfamily.</text>
</comment>
<feature type="transmembrane region" description="Helical" evidence="8">
    <location>
        <begin position="21"/>
        <end position="41"/>
    </location>
</feature>
<dbReference type="AlphaFoldDB" id="A0A2T1ABR1"/>
<dbReference type="CDD" id="cd06550">
    <property type="entry name" value="TM_ABC_iron-siderophores_like"/>
    <property type="match status" value="1"/>
</dbReference>
<dbReference type="Proteomes" id="UP000237718">
    <property type="component" value="Unassembled WGS sequence"/>
</dbReference>
<evidence type="ECO:0000256" key="7">
    <source>
        <dbReference type="ARBA" id="ARBA00023136"/>
    </source>
</evidence>
<feature type="transmembrane region" description="Helical" evidence="8">
    <location>
        <begin position="130"/>
        <end position="148"/>
    </location>
</feature>
<reference evidence="9 10" key="1">
    <citation type="submission" date="2018-03" db="EMBL/GenBank/DDBJ databases">
        <title>Genomic Encyclopedia of Archaeal and Bacterial Type Strains, Phase II (KMG-II): from individual species to whole genera.</title>
        <authorList>
            <person name="Goeker M."/>
        </authorList>
    </citation>
    <scope>NUCLEOTIDE SEQUENCE [LARGE SCALE GENOMIC DNA]</scope>
    <source>
        <strain evidence="9 10">DSM 25328</strain>
    </source>
</reference>
<dbReference type="OrthoDB" id="9811975at2"/>
<keyword evidence="3" id="KW-0813">Transport</keyword>
<feature type="transmembrane region" description="Helical" evidence="8">
    <location>
        <begin position="207"/>
        <end position="228"/>
    </location>
</feature>
<dbReference type="FunFam" id="1.10.3470.10:FF:000001">
    <property type="entry name" value="Vitamin B12 ABC transporter permease BtuC"/>
    <property type="match status" value="1"/>
</dbReference>
<sequence>MTAEVTPRALPRHITPHRLTWLAAGLFVLVLSVLLALRMGARPVSWGDIWQSLVAYDPDAPDQFVIWQIRLPRVVGALLCGGSLGVAGTLMQALTRNPLADPGLLGVNAGAALGVVLCTIALGISDPAQFIWAALGGAALASGLVFTLGGNAPSRTGRLILAGAAVSALFYALIRGLLLVSRSSLEVYRVWVLGGFDNVTLDMVSTLLPFLIVGLLLAFVAGFSLNALQLGESTAQGLGVRVGLLQLLTGAAIVILCGTTVAMAGPIAFVGLIVPHLARATAPADIRWLSLYSAVYGALLMGLADILARSALFSGHMQAGVMSAILGGPVLIWLVRSKGVRAL</sequence>
<proteinExistence type="inferred from homology"/>
<evidence type="ECO:0000256" key="5">
    <source>
        <dbReference type="ARBA" id="ARBA00022692"/>
    </source>
</evidence>
<dbReference type="Gene3D" id="1.10.3470.10">
    <property type="entry name" value="ABC transporter involved in vitamin B12 uptake, BtuC"/>
    <property type="match status" value="1"/>
</dbReference>
<comment type="subcellular location">
    <subcellularLocation>
        <location evidence="1">Cell membrane</location>
        <topology evidence="1">Multi-pass membrane protein</topology>
    </subcellularLocation>
</comment>
<protein>
    <submittedName>
        <fullName evidence="9">Iron complex transport system permease protein</fullName>
    </submittedName>
</protein>
<keyword evidence="7 8" id="KW-0472">Membrane</keyword>
<evidence type="ECO:0000256" key="3">
    <source>
        <dbReference type="ARBA" id="ARBA00022448"/>
    </source>
</evidence>
<evidence type="ECO:0000313" key="10">
    <source>
        <dbReference type="Proteomes" id="UP000237718"/>
    </source>
</evidence>
<keyword evidence="4" id="KW-1003">Cell membrane</keyword>
<feature type="transmembrane region" description="Helical" evidence="8">
    <location>
        <begin position="103"/>
        <end position="124"/>
    </location>
</feature>
<feature type="transmembrane region" description="Helical" evidence="8">
    <location>
        <begin position="286"/>
        <end position="307"/>
    </location>
</feature>
<dbReference type="Pfam" id="PF01032">
    <property type="entry name" value="FecCD"/>
    <property type="match status" value="1"/>
</dbReference>